<dbReference type="EMBL" id="JAZHXJ010000341">
    <property type="protein sequence ID" value="KAL1864188.1"/>
    <property type="molecule type" value="Genomic_DNA"/>
</dbReference>
<reference evidence="1 2" key="1">
    <citation type="journal article" date="2024" name="Commun. Biol.">
        <title>Comparative genomic analysis of thermophilic fungi reveals convergent evolutionary adaptations and gene losses.</title>
        <authorList>
            <person name="Steindorff A.S."/>
            <person name="Aguilar-Pontes M.V."/>
            <person name="Robinson A.J."/>
            <person name="Andreopoulos B."/>
            <person name="LaButti K."/>
            <person name="Kuo A."/>
            <person name="Mondo S."/>
            <person name="Riley R."/>
            <person name="Otillar R."/>
            <person name="Haridas S."/>
            <person name="Lipzen A."/>
            <person name="Grimwood J."/>
            <person name="Schmutz J."/>
            <person name="Clum A."/>
            <person name="Reid I.D."/>
            <person name="Moisan M.C."/>
            <person name="Butler G."/>
            <person name="Nguyen T.T.M."/>
            <person name="Dewar K."/>
            <person name="Conant G."/>
            <person name="Drula E."/>
            <person name="Henrissat B."/>
            <person name="Hansel C."/>
            <person name="Singer S."/>
            <person name="Hutchinson M.I."/>
            <person name="de Vries R.P."/>
            <person name="Natvig D.O."/>
            <person name="Powell A.J."/>
            <person name="Tsang A."/>
            <person name="Grigoriev I.V."/>
        </authorList>
    </citation>
    <scope>NUCLEOTIDE SEQUENCE [LARGE SCALE GENOMIC DNA]</scope>
    <source>
        <strain evidence="1 2">ATCC 24622</strain>
    </source>
</reference>
<keyword evidence="2" id="KW-1185">Reference proteome</keyword>
<accession>A0ABR3WL24</accession>
<sequence>MAFAVGDQWLPPSVWVPAVSISASLFFLGSLPSRVRGLCHAAPSPAKPTRLKCAKAVRFPLVADLSLHLSACDSADACFGARILVAVAVPLGRAARVPGRGLEETRCVLRIVSLDRRERRRFFGGDFGTLLAVCTGALEVQGSVVGLDKRVSSRRHRV</sequence>
<comment type="caution">
    <text evidence="1">The sequence shown here is derived from an EMBL/GenBank/DDBJ whole genome shotgun (WGS) entry which is preliminary data.</text>
</comment>
<evidence type="ECO:0000313" key="1">
    <source>
        <dbReference type="EMBL" id="KAL1864188.1"/>
    </source>
</evidence>
<protein>
    <recommendedName>
        <fullName evidence="3">Secreted protein</fullName>
    </recommendedName>
</protein>
<evidence type="ECO:0000313" key="2">
    <source>
        <dbReference type="Proteomes" id="UP001586593"/>
    </source>
</evidence>
<organism evidence="1 2">
    <name type="scientific">Phialemonium thermophilum</name>
    <dbReference type="NCBI Taxonomy" id="223376"/>
    <lineage>
        <taxon>Eukaryota</taxon>
        <taxon>Fungi</taxon>
        <taxon>Dikarya</taxon>
        <taxon>Ascomycota</taxon>
        <taxon>Pezizomycotina</taxon>
        <taxon>Sordariomycetes</taxon>
        <taxon>Sordariomycetidae</taxon>
        <taxon>Cephalothecales</taxon>
        <taxon>Cephalothecaceae</taxon>
        <taxon>Phialemonium</taxon>
    </lineage>
</organism>
<proteinExistence type="predicted"/>
<evidence type="ECO:0008006" key="3">
    <source>
        <dbReference type="Google" id="ProtNLM"/>
    </source>
</evidence>
<dbReference type="Proteomes" id="UP001586593">
    <property type="component" value="Unassembled WGS sequence"/>
</dbReference>
<name>A0ABR3WL24_9PEZI</name>
<gene>
    <name evidence="1" type="ORF">VTK73DRAFT_6079</name>
</gene>